<keyword evidence="3" id="KW-1185">Reference proteome</keyword>
<evidence type="ECO:0000313" key="2">
    <source>
        <dbReference type="EMBL" id="MBB4618646.1"/>
    </source>
</evidence>
<dbReference type="InterPro" id="IPR001387">
    <property type="entry name" value="Cro/C1-type_HTH"/>
</dbReference>
<gene>
    <name evidence="2" type="ORF">GGQ96_002789</name>
</gene>
<dbReference type="EMBL" id="JACHNY010000005">
    <property type="protein sequence ID" value="MBB4618646.1"/>
    <property type="molecule type" value="Genomic_DNA"/>
</dbReference>
<dbReference type="Gene3D" id="1.10.260.40">
    <property type="entry name" value="lambda repressor-like DNA-binding domains"/>
    <property type="match status" value="1"/>
</dbReference>
<feature type="domain" description="HTH cro/C1-type" evidence="1">
    <location>
        <begin position="46"/>
        <end position="85"/>
    </location>
</feature>
<reference evidence="2 3" key="1">
    <citation type="submission" date="2020-08" db="EMBL/GenBank/DDBJ databases">
        <title>Genomic Encyclopedia of Type Strains, Phase IV (KMG-IV): sequencing the most valuable type-strain genomes for metagenomic binning, comparative biology and taxonomic classification.</title>
        <authorList>
            <person name="Goeker M."/>
        </authorList>
    </citation>
    <scope>NUCLEOTIDE SEQUENCE [LARGE SCALE GENOMIC DNA]</scope>
    <source>
        <strain evidence="2 3">DSM 15867</strain>
    </source>
</reference>
<dbReference type="InterPro" id="IPR010982">
    <property type="entry name" value="Lambda_DNA-bd_dom_sf"/>
</dbReference>
<name>A0A7W7EYX2_9SPHN</name>
<organism evidence="2 3">
    <name type="scientific">Sphingomonas abaci</name>
    <dbReference type="NCBI Taxonomy" id="237611"/>
    <lineage>
        <taxon>Bacteria</taxon>
        <taxon>Pseudomonadati</taxon>
        <taxon>Pseudomonadota</taxon>
        <taxon>Alphaproteobacteria</taxon>
        <taxon>Sphingomonadales</taxon>
        <taxon>Sphingomonadaceae</taxon>
        <taxon>Sphingomonas</taxon>
    </lineage>
</organism>
<dbReference type="PROSITE" id="PS50943">
    <property type="entry name" value="HTH_CROC1"/>
    <property type="match status" value="1"/>
</dbReference>
<protein>
    <submittedName>
        <fullName evidence="2">Transcriptional regulator with XRE-family HTH domain</fullName>
    </submittedName>
</protein>
<dbReference type="GO" id="GO:0003677">
    <property type="term" value="F:DNA binding"/>
    <property type="evidence" value="ECO:0007669"/>
    <property type="project" value="InterPro"/>
</dbReference>
<proteinExistence type="predicted"/>
<comment type="caution">
    <text evidence="2">The sequence shown here is derived from an EMBL/GenBank/DDBJ whole genome shotgun (WGS) entry which is preliminary data.</text>
</comment>
<dbReference type="Proteomes" id="UP000574769">
    <property type="component" value="Unassembled WGS sequence"/>
</dbReference>
<dbReference type="SUPFAM" id="SSF47413">
    <property type="entry name" value="lambda repressor-like DNA-binding domains"/>
    <property type="match status" value="1"/>
</dbReference>
<dbReference type="AlphaFoldDB" id="A0A7W7EYX2"/>
<dbReference type="CDD" id="cd00093">
    <property type="entry name" value="HTH_XRE"/>
    <property type="match status" value="1"/>
</dbReference>
<sequence>MTGTEIKIPDDELLDRWHAFQLKTWRQLQKIIEGAKSRGLDEQYIAERLGIDVEQVNNILSGESAVSIRVMHNLARAINFRPEMNFIDLNKVVKANYYSDAFSEKPIRLVKMRKAGAVKVANGTLTGMLDKKVEVKC</sequence>
<dbReference type="RefSeq" id="WP_184115679.1">
    <property type="nucleotide sequence ID" value="NZ_JACHNY010000005.1"/>
</dbReference>
<evidence type="ECO:0000313" key="3">
    <source>
        <dbReference type="Proteomes" id="UP000574769"/>
    </source>
</evidence>
<evidence type="ECO:0000259" key="1">
    <source>
        <dbReference type="PROSITE" id="PS50943"/>
    </source>
</evidence>
<accession>A0A7W7EYX2</accession>
<dbReference type="Pfam" id="PF01381">
    <property type="entry name" value="HTH_3"/>
    <property type="match status" value="1"/>
</dbReference>